<comment type="caution">
    <text evidence="2">The sequence shown here is derived from an EMBL/GenBank/DDBJ whole genome shotgun (WGS) entry which is preliminary data.</text>
</comment>
<keyword evidence="1" id="KW-0472">Membrane</keyword>
<reference evidence="2 3" key="1">
    <citation type="submission" date="2019-08" db="EMBL/GenBank/DDBJ databases">
        <title>Microbe sample from Colwellia echini.</title>
        <authorList>
            <person name="Christiansen L."/>
            <person name="Pathiraja D."/>
            <person name="Schultz-Johansen M."/>
            <person name="Choi I.-G."/>
            <person name="Stougaard P."/>
        </authorList>
    </citation>
    <scope>NUCLEOTIDE SEQUENCE [LARGE SCALE GENOMIC DNA]</scope>
    <source>
        <strain evidence="2 3">A3</strain>
    </source>
</reference>
<dbReference type="InterPro" id="IPR008523">
    <property type="entry name" value="DUF805"/>
</dbReference>
<dbReference type="PANTHER" id="PTHR34980:SF2">
    <property type="entry name" value="INNER MEMBRANE PROTEIN YHAH-RELATED"/>
    <property type="match status" value="1"/>
</dbReference>
<organism evidence="2 3">
    <name type="scientific">Colwellia echini</name>
    <dbReference type="NCBI Taxonomy" id="1982103"/>
    <lineage>
        <taxon>Bacteria</taxon>
        <taxon>Pseudomonadati</taxon>
        <taxon>Pseudomonadota</taxon>
        <taxon>Gammaproteobacteria</taxon>
        <taxon>Alteromonadales</taxon>
        <taxon>Colwelliaceae</taxon>
        <taxon>Colwellia</taxon>
    </lineage>
</organism>
<feature type="transmembrane region" description="Helical" evidence="1">
    <location>
        <begin position="76"/>
        <end position="95"/>
    </location>
</feature>
<accession>A0ABY3N190</accession>
<dbReference type="EMBL" id="PJAI02000001">
    <property type="protein sequence ID" value="TYK67266.1"/>
    <property type="molecule type" value="Genomic_DNA"/>
</dbReference>
<evidence type="ECO:0000256" key="1">
    <source>
        <dbReference type="SAM" id="Phobius"/>
    </source>
</evidence>
<evidence type="ECO:0000313" key="3">
    <source>
        <dbReference type="Proteomes" id="UP000815846"/>
    </source>
</evidence>
<keyword evidence="1" id="KW-0812">Transmembrane</keyword>
<name>A0ABY3N190_9GAMM</name>
<proteinExistence type="predicted"/>
<dbReference type="Proteomes" id="UP000815846">
    <property type="component" value="Unassembled WGS sequence"/>
</dbReference>
<keyword evidence="3" id="KW-1185">Reference proteome</keyword>
<dbReference type="RefSeq" id="WP_101343377.1">
    <property type="nucleotide sequence ID" value="NZ_PJAI02000001.1"/>
</dbReference>
<dbReference type="Pfam" id="PF05656">
    <property type="entry name" value="DUF805"/>
    <property type="match status" value="1"/>
</dbReference>
<sequence length="112" mass="12558">MDYFLGALKKYADFSGRARREEFWMYTLIYMIINVVLAVLGLDIVSALFGLALLIPSLSIGARRLHDTGRSGWWQLIVLLPIIGLIVLIVFYAQAGHDENDYGVNPKTETPA</sequence>
<feature type="transmembrane region" description="Helical" evidence="1">
    <location>
        <begin position="23"/>
        <end position="55"/>
    </location>
</feature>
<gene>
    <name evidence="2" type="ORF">CWS31_001720</name>
</gene>
<protein>
    <submittedName>
        <fullName evidence="2">DUF805 domain-containing protein</fullName>
    </submittedName>
</protein>
<keyword evidence="1" id="KW-1133">Transmembrane helix</keyword>
<evidence type="ECO:0000313" key="2">
    <source>
        <dbReference type="EMBL" id="TYK67266.1"/>
    </source>
</evidence>
<dbReference type="PANTHER" id="PTHR34980">
    <property type="entry name" value="INNER MEMBRANE PROTEIN-RELATED-RELATED"/>
    <property type="match status" value="1"/>
</dbReference>